<sequence>MSGTNVEPEAIFIKGAAAGNGITSLLVGGIVALFGTVIILVLPQLFFLVGIMFLSGSIVAFVIGFYKLREPKHSLEITKEAIVYHHRKGKWRLEWENIQRIDVPRVRKGLEHIDLEMVGFKLKDPERFLGNISMRLITHLLMEQRPLVTQIAMSDCATGHCPGDDIINDVKYKRLDGVMITGVSAMFANRMRRLQQGIGYEIYLSVNELDRDGRDFVKFLRECQDSLQLTQPN</sequence>
<feature type="transmembrane region" description="Helical" evidence="1">
    <location>
        <begin position="21"/>
        <end position="40"/>
    </location>
</feature>
<keyword evidence="1" id="KW-0812">Transmembrane</keyword>
<accession>H5T787</accession>
<reference evidence="2 3" key="2">
    <citation type="journal article" date="2017" name="Antonie Van Leeuwenhoek">
        <title>Rhizobium rhizosphaerae sp. nov., a novel species isolated from rice rhizosphere.</title>
        <authorList>
            <person name="Zhao J.J."/>
            <person name="Zhang J."/>
            <person name="Zhang R.J."/>
            <person name="Zhang C.W."/>
            <person name="Yin H.Q."/>
            <person name="Zhang X.X."/>
        </authorList>
    </citation>
    <scope>NUCLEOTIDE SEQUENCE [LARGE SCALE GENOMIC DNA]</scope>
    <source>
        <strain evidence="2 3">ACAM 611</strain>
    </source>
</reference>
<dbReference type="EMBL" id="BAET01000002">
    <property type="protein sequence ID" value="GAB54164.1"/>
    <property type="molecule type" value="Genomic_DNA"/>
</dbReference>
<dbReference type="eggNOG" id="ENOG5032S0P">
    <property type="taxonomic scope" value="Bacteria"/>
</dbReference>
<reference evidence="2 3" key="1">
    <citation type="journal article" date="2012" name="J. Bacteriol.">
        <title>Genome sequence of proteorhodopsin-containing sea ice bacterium Glaciecola punicea ACAM 611T.</title>
        <authorList>
            <person name="Qin Q.-L."/>
            <person name="Xie B.-B."/>
            <person name="Shu Y.-L."/>
            <person name="Rong J.-C."/>
            <person name="Zhao D.-L."/>
            <person name="Zhang X.-Y."/>
            <person name="Chen X.-L."/>
            <person name="Zhou B.-C."/>
            <person name="Zhanga Y.-Z."/>
        </authorList>
    </citation>
    <scope>NUCLEOTIDE SEQUENCE [LARGE SCALE GENOMIC DNA]</scope>
    <source>
        <strain evidence="2 3">ACAM 611</strain>
    </source>
</reference>
<dbReference type="OrthoDB" id="7061905at2"/>
<evidence type="ECO:0000313" key="3">
    <source>
        <dbReference type="Proteomes" id="UP000053586"/>
    </source>
</evidence>
<dbReference type="AlphaFoldDB" id="H5T787"/>
<organism evidence="2 3">
    <name type="scientific">Glaciecola punicea ACAM 611</name>
    <dbReference type="NCBI Taxonomy" id="1121923"/>
    <lineage>
        <taxon>Bacteria</taxon>
        <taxon>Pseudomonadati</taxon>
        <taxon>Pseudomonadota</taxon>
        <taxon>Gammaproteobacteria</taxon>
        <taxon>Alteromonadales</taxon>
        <taxon>Alteromonadaceae</taxon>
        <taxon>Glaciecola</taxon>
    </lineage>
</organism>
<dbReference type="Proteomes" id="UP000053586">
    <property type="component" value="Unassembled WGS sequence"/>
</dbReference>
<dbReference type="RefSeq" id="WP_006002129.1">
    <property type="nucleotide sequence ID" value="NZ_BAET01000002.1"/>
</dbReference>
<gene>
    <name evidence="2" type="ORF">GPUN_0010</name>
</gene>
<comment type="caution">
    <text evidence="2">The sequence shown here is derived from an EMBL/GenBank/DDBJ whole genome shotgun (WGS) entry which is preliminary data.</text>
</comment>
<protein>
    <recommendedName>
        <fullName evidence="4">DUF2982 domain-containing protein</fullName>
    </recommendedName>
</protein>
<keyword evidence="1" id="KW-0472">Membrane</keyword>
<name>H5T787_9ALTE</name>
<keyword evidence="3" id="KW-1185">Reference proteome</keyword>
<dbReference type="Pfam" id="PF11201">
    <property type="entry name" value="DUF2982"/>
    <property type="match status" value="1"/>
</dbReference>
<dbReference type="InterPro" id="IPR021367">
    <property type="entry name" value="DUF2982"/>
</dbReference>
<evidence type="ECO:0008006" key="4">
    <source>
        <dbReference type="Google" id="ProtNLM"/>
    </source>
</evidence>
<dbReference type="STRING" id="56804.BAE46_03405"/>
<evidence type="ECO:0000313" key="2">
    <source>
        <dbReference type="EMBL" id="GAB54164.1"/>
    </source>
</evidence>
<feature type="transmembrane region" description="Helical" evidence="1">
    <location>
        <begin position="46"/>
        <end position="66"/>
    </location>
</feature>
<keyword evidence="1" id="KW-1133">Transmembrane helix</keyword>
<evidence type="ECO:0000256" key="1">
    <source>
        <dbReference type="SAM" id="Phobius"/>
    </source>
</evidence>
<proteinExistence type="predicted"/>